<keyword evidence="1" id="KW-0479">Metal-binding</keyword>
<feature type="transmembrane region" description="Helical" evidence="3">
    <location>
        <begin position="360"/>
        <end position="386"/>
    </location>
</feature>
<proteinExistence type="predicted"/>
<gene>
    <name evidence="5" type="ORF">ISN45_Aa08g026970</name>
</gene>
<keyword evidence="6" id="KW-1185">Reference proteome</keyword>
<name>A0A8T1XLY1_9BRAS</name>
<dbReference type="EMBL" id="JAEFBK010000013">
    <property type="protein sequence ID" value="KAG7535232.1"/>
    <property type="molecule type" value="Genomic_DNA"/>
</dbReference>
<dbReference type="GO" id="GO:0008270">
    <property type="term" value="F:zinc ion binding"/>
    <property type="evidence" value="ECO:0007669"/>
    <property type="project" value="UniProtKB-KW"/>
</dbReference>
<sequence>MLSSSPAVTTTAHPPPSPETYQIPLNLLSSPRITRRDLFKTLSVCIATPSLSVSIAAPANARGLFQMPPLRLSNRYYLVRAGESDYESLGIINTNPVAKTSVDSGLSEKGKKQTVRAALQLKAMGACDRNCWLWPSITQRAYQAAEIIAAISGISRSYIVPEYSFLDARGLGAYEGKKLESISEVYALDSISMKTKPPPISDGTPNESVADVFVRVTQLMSILETQYSEDTIVIVSPDSDNLSVLQAGIQGLDLRRHSELYFAPGEVRLLDANSIPVYKQPASAVYKCTLGLSCWHLHLISINWNKYLLCYKPLPIWLVVDYTTVFIFGLLMFVDNWLATGLALDFGRQQRDSSWFCRRAVVMSILALLLCCVLVCIAWTCVVKWLTRRRAQLLRAQQGIPISEFGILVDMVRVPDWAFEATGQELRSMGQDAATYDRLNQAQREALIQELPKFRLKSVPTDCTECPICLEEFCVGNEVTQLLMFVLVLVSVLCIDDLFFLLFVQVRGLPCAHNFHVECIDQWLRLNAKCPRCRCSVFPDLELSAVSNLESSDAGHQFSNSETTMESRYIRSQPPSQSYPLRLLGLLCPSLETSDTALETAENGGIRPYFSPELNPPN</sequence>
<dbReference type="Pfam" id="PF00300">
    <property type="entry name" value="His_Phos_1"/>
    <property type="match status" value="1"/>
</dbReference>
<evidence type="ECO:0000256" key="3">
    <source>
        <dbReference type="SAM" id="Phobius"/>
    </source>
</evidence>
<evidence type="ECO:0000313" key="6">
    <source>
        <dbReference type="Proteomes" id="UP000694240"/>
    </source>
</evidence>
<dbReference type="PROSITE" id="PS50089">
    <property type="entry name" value="ZF_RING_2"/>
    <property type="match status" value="1"/>
</dbReference>
<feature type="transmembrane region" description="Helical" evidence="3">
    <location>
        <begin position="482"/>
        <end position="504"/>
    </location>
</feature>
<keyword evidence="3" id="KW-1133">Transmembrane helix</keyword>
<feature type="compositionally biased region" description="Polar residues" evidence="2">
    <location>
        <begin position="1"/>
        <end position="12"/>
    </location>
</feature>
<dbReference type="SMART" id="SM00184">
    <property type="entry name" value="RING"/>
    <property type="match status" value="1"/>
</dbReference>
<reference evidence="5 6" key="1">
    <citation type="submission" date="2020-12" db="EMBL/GenBank/DDBJ databases">
        <title>Concerted genomic and epigenomic changes stabilize Arabidopsis allopolyploids.</title>
        <authorList>
            <person name="Chen Z."/>
        </authorList>
    </citation>
    <scope>NUCLEOTIDE SEQUENCE [LARGE SCALE GENOMIC DNA]</scope>
    <source>
        <strain evidence="5">Allo738</strain>
        <tissue evidence="5">Leaf</tissue>
    </source>
</reference>
<feature type="compositionally biased region" description="Polar residues" evidence="2">
    <location>
        <begin position="557"/>
        <end position="566"/>
    </location>
</feature>
<keyword evidence="3" id="KW-0812">Transmembrane</keyword>
<dbReference type="InterPro" id="IPR001841">
    <property type="entry name" value="Znf_RING"/>
</dbReference>
<evidence type="ECO:0000256" key="2">
    <source>
        <dbReference type="SAM" id="MobiDB-lite"/>
    </source>
</evidence>
<keyword evidence="3" id="KW-0472">Membrane</keyword>
<dbReference type="Pfam" id="PF13639">
    <property type="entry name" value="zf-RING_2"/>
    <property type="match status" value="1"/>
</dbReference>
<dbReference type="AlphaFoldDB" id="A0A8T1XLY1"/>
<dbReference type="PANTHER" id="PTHR47580:SF1">
    <property type="entry name" value="PHOSPHOGLYCERATE MUTASE FAMILY PROTEIN"/>
    <property type="match status" value="1"/>
</dbReference>
<feature type="region of interest" description="Disordered" evidence="2">
    <location>
        <begin position="553"/>
        <end position="575"/>
    </location>
</feature>
<evidence type="ECO:0000313" key="5">
    <source>
        <dbReference type="EMBL" id="KAG7535232.1"/>
    </source>
</evidence>
<evidence type="ECO:0000259" key="4">
    <source>
        <dbReference type="PROSITE" id="PS50089"/>
    </source>
</evidence>
<keyword evidence="1" id="KW-0863">Zinc-finger</keyword>
<keyword evidence="1" id="KW-0862">Zinc</keyword>
<feature type="region of interest" description="Disordered" evidence="2">
    <location>
        <begin position="1"/>
        <end position="20"/>
    </location>
</feature>
<accession>A0A8T1XLY1</accession>
<organism evidence="5 6">
    <name type="scientific">Arabidopsis thaliana x Arabidopsis arenosa</name>
    <dbReference type="NCBI Taxonomy" id="1240361"/>
    <lineage>
        <taxon>Eukaryota</taxon>
        <taxon>Viridiplantae</taxon>
        <taxon>Streptophyta</taxon>
        <taxon>Embryophyta</taxon>
        <taxon>Tracheophyta</taxon>
        <taxon>Spermatophyta</taxon>
        <taxon>Magnoliopsida</taxon>
        <taxon>eudicotyledons</taxon>
        <taxon>Gunneridae</taxon>
        <taxon>Pentapetalae</taxon>
        <taxon>rosids</taxon>
        <taxon>malvids</taxon>
        <taxon>Brassicales</taxon>
        <taxon>Brassicaceae</taxon>
        <taxon>Camelineae</taxon>
        <taxon>Arabidopsis</taxon>
    </lineage>
</organism>
<feature type="domain" description="RING-type" evidence="4">
    <location>
        <begin position="466"/>
        <end position="534"/>
    </location>
</feature>
<comment type="caution">
    <text evidence="5">The sequence shown here is derived from an EMBL/GenBank/DDBJ whole genome shotgun (WGS) entry which is preliminary data.</text>
</comment>
<feature type="transmembrane region" description="Helical" evidence="3">
    <location>
        <begin position="316"/>
        <end position="339"/>
    </location>
</feature>
<dbReference type="Proteomes" id="UP000694240">
    <property type="component" value="Chromosome 13"/>
</dbReference>
<dbReference type="InterPro" id="IPR013078">
    <property type="entry name" value="His_Pase_superF_clade-1"/>
</dbReference>
<dbReference type="PANTHER" id="PTHR47580">
    <property type="entry name" value="PHOSPHOGLYCERATE MUTASE FAMILY PROTEIN"/>
    <property type="match status" value="1"/>
</dbReference>
<evidence type="ECO:0000256" key="1">
    <source>
        <dbReference type="PROSITE-ProRule" id="PRU00175"/>
    </source>
</evidence>
<protein>
    <submittedName>
        <fullName evidence="5">Zinc finger RING-type</fullName>
    </submittedName>
</protein>